<feature type="region of interest" description="Disordered" evidence="6">
    <location>
        <begin position="1230"/>
        <end position="1279"/>
    </location>
</feature>
<dbReference type="GO" id="GO:0005739">
    <property type="term" value="C:mitochondrion"/>
    <property type="evidence" value="ECO:0000318"/>
    <property type="project" value="GO_Central"/>
</dbReference>
<feature type="compositionally biased region" description="Basic and acidic residues" evidence="6">
    <location>
        <begin position="1243"/>
        <end position="1253"/>
    </location>
</feature>
<feature type="region of interest" description="Disordered" evidence="6">
    <location>
        <begin position="1189"/>
        <end position="1210"/>
    </location>
</feature>
<dbReference type="PANTHER" id="PTHR47447:SF25">
    <property type="entry name" value="SAP DOMAIN-CONTAINING PROTEIN"/>
    <property type="match status" value="1"/>
</dbReference>
<dbReference type="GO" id="GO:0003729">
    <property type="term" value="F:mRNA binding"/>
    <property type="evidence" value="ECO:0000318"/>
    <property type="project" value="GO_Central"/>
</dbReference>
<dbReference type="SUPFAM" id="SSF48452">
    <property type="entry name" value="TPR-like"/>
    <property type="match status" value="1"/>
</dbReference>
<dbReference type="Pfam" id="PF13812">
    <property type="entry name" value="PPR_3"/>
    <property type="match status" value="1"/>
</dbReference>
<dbReference type="PANTHER" id="PTHR47447">
    <property type="entry name" value="OS03G0856100 PROTEIN"/>
    <property type="match status" value="1"/>
</dbReference>
<evidence type="ECO:0000256" key="4">
    <source>
        <dbReference type="ARBA" id="ARBA00044511"/>
    </source>
</evidence>
<dbReference type="Pfam" id="PF01535">
    <property type="entry name" value="PPR"/>
    <property type="match status" value="2"/>
</dbReference>
<reference evidence="7 8" key="1">
    <citation type="journal article" date="2006" name="Nature">
        <title>Insights from the genome of the biotrophic fungal plant pathogen Ustilago maydis.</title>
        <authorList>
            <person name="Kamper J."/>
            <person name="Kahmann R."/>
            <person name="Bolker M."/>
            <person name="Ma L.J."/>
            <person name="Brefort T."/>
            <person name="Saville B.J."/>
            <person name="Banuett F."/>
            <person name="Kronstad J.W."/>
            <person name="Gold S.E."/>
            <person name="Muller O."/>
            <person name="Perlin M.H."/>
            <person name="Wosten H.A."/>
            <person name="de Vries R."/>
            <person name="Ruiz-Herrera J."/>
            <person name="Reynaga-Pena C.G."/>
            <person name="Snetselaar K."/>
            <person name="McCann M."/>
            <person name="Perez-Martin J."/>
            <person name="Feldbrugge M."/>
            <person name="Basse C.W."/>
            <person name="Steinberg G."/>
            <person name="Ibeas J.I."/>
            <person name="Holloman W."/>
            <person name="Guzman P."/>
            <person name="Farman M."/>
            <person name="Stajich J.E."/>
            <person name="Sentandreu R."/>
            <person name="Gonzalez-Prieto J.M."/>
            <person name="Kennell J.C."/>
            <person name="Molina L."/>
            <person name="Schirawski J."/>
            <person name="Mendoza-Mendoza A."/>
            <person name="Greilinger D."/>
            <person name="Munch K."/>
            <person name="Rossel N."/>
            <person name="Scherer M."/>
            <person name="Vranes M."/>
            <person name="Ladendorf O."/>
            <person name="Vincon V."/>
            <person name="Fuchs U."/>
            <person name="Sandrock B."/>
            <person name="Meng S."/>
            <person name="Ho E.C."/>
            <person name="Cahill M.J."/>
            <person name="Boyce K.J."/>
            <person name="Klose J."/>
            <person name="Klosterman S.J."/>
            <person name="Deelstra H.J."/>
            <person name="Ortiz-Castellanos L."/>
            <person name="Li W."/>
            <person name="Sanchez-Alonso P."/>
            <person name="Schreier P.H."/>
            <person name="Hauser-Hahn I."/>
            <person name="Vaupel M."/>
            <person name="Koopmann E."/>
            <person name="Friedrich G."/>
            <person name="Voss H."/>
            <person name="Schluter T."/>
            <person name="Margolis J."/>
            <person name="Platt D."/>
            <person name="Swimmer C."/>
            <person name="Gnirke A."/>
            <person name="Chen F."/>
            <person name="Vysotskaia V."/>
            <person name="Mannhaupt G."/>
            <person name="Guldener U."/>
            <person name="Munsterkotter M."/>
            <person name="Haase D."/>
            <person name="Oesterheld M."/>
            <person name="Mewes H.W."/>
            <person name="Mauceli E.W."/>
            <person name="DeCaprio D."/>
            <person name="Wade C.M."/>
            <person name="Butler J."/>
            <person name="Young S."/>
            <person name="Jaffe D.B."/>
            <person name="Calvo S."/>
            <person name="Nusbaum C."/>
            <person name="Galagan J."/>
            <person name="Birren B.W."/>
        </authorList>
    </citation>
    <scope>NUCLEOTIDE SEQUENCE [LARGE SCALE GENOMIC DNA]</scope>
    <source>
        <strain evidence="8">DSM 14603 / FGSC 9021 / UM521</strain>
    </source>
</reference>
<comment type="subunit">
    <text evidence="4">Binds to mitochondrial small subunit 15S rRNA.</text>
</comment>
<protein>
    <recommendedName>
        <fullName evidence="9">Pentacotripeptide-repeat region of PRORP domain-containing protein</fullName>
    </recommendedName>
</protein>
<dbReference type="InterPro" id="IPR011990">
    <property type="entry name" value="TPR-like_helical_dom_sf"/>
</dbReference>
<evidence type="ECO:0008006" key="9">
    <source>
        <dbReference type="Google" id="ProtNLM"/>
    </source>
</evidence>
<dbReference type="eggNOG" id="KOG4197">
    <property type="taxonomic scope" value="Eukaryota"/>
</dbReference>
<dbReference type="Proteomes" id="UP000000561">
    <property type="component" value="Chromosome 2"/>
</dbReference>
<dbReference type="Pfam" id="PF13041">
    <property type="entry name" value="PPR_2"/>
    <property type="match status" value="2"/>
</dbReference>
<dbReference type="RefSeq" id="XP_011387080.1">
    <property type="nucleotide sequence ID" value="XM_011388778.1"/>
</dbReference>
<dbReference type="EMBL" id="CM003141">
    <property type="protein sequence ID" value="KIS71225.1"/>
    <property type="molecule type" value="Genomic_DNA"/>
</dbReference>
<dbReference type="STRING" id="237631.A0A0D1EA08"/>
<feature type="region of interest" description="Disordered" evidence="6">
    <location>
        <begin position="141"/>
        <end position="177"/>
    </location>
</feature>
<keyword evidence="2" id="KW-0677">Repeat</keyword>
<evidence type="ECO:0000256" key="2">
    <source>
        <dbReference type="ARBA" id="ARBA00022737"/>
    </source>
</evidence>
<name>A0A0D1EA08_MYCMD</name>
<accession>A0A0D1EA08</accession>
<feature type="compositionally biased region" description="Acidic residues" evidence="6">
    <location>
        <begin position="1195"/>
        <end position="1204"/>
    </location>
</feature>
<dbReference type="OrthoDB" id="185373at2759"/>
<dbReference type="InParanoid" id="A0A0D1EA08"/>
<proteinExistence type="inferred from homology"/>
<dbReference type="VEuPathDB" id="FungiDB:UMAG_01129"/>
<feature type="repeat" description="PPR" evidence="5">
    <location>
        <begin position="682"/>
        <end position="716"/>
    </location>
</feature>
<dbReference type="GeneID" id="23562236"/>
<dbReference type="GO" id="GO:0140053">
    <property type="term" value="P:mitochondrial gene expression"/>
    <property type="evidence" value="ECO:0000318"/>
    <property type="project" value="GO_Central"/>
</dbReference>
<sequence>MRPPPPAALARAKSLQSDRLLGLLALAKRICCLAADIERIDRGAGRARIVPSFSFRNAAGPSGLHSSTLLLCDLMYPKVSALTCVRANKAVPPRIGLRQGFSQLRQLRLPSKNAASMQPRRYLQTRDASTAAVSAKLGDTHVNQHSGSSSFSQNHLPLSANSHLQPTPDHTSPFDDPAGKFSGSLNHWLSPWQAARRKVTHKDKQMKARITQVLDDFKADFAPGWRERSDTNGLNRRRLAAHRLWRVYQTYAHKERLPSYLRVNIANALVLSAHYITTNKSHSPQSKALRHLLGRRISAIIQDCNYVRAKKSPATASRSSSTKHLEFTVSMLQPISLALQAQPISALKLMDEVLLCSRPDVYSSKSQHNMQTEYLSPIHTTLLTILDSINFEVNCRPNAETLANSILSQPHFFEDDGMLADLQMGQEPPSESGNPIEKILEWIVESPHAFLFSHHYFRGARTLFFQCLSQARDPHHLLELLSRDRDPAQPGFLFACELLLRSVLRNSPEAALELYDDLWSRGIDLPDSLVQRLIKESGGQAPAARLEALLHRVTNTKSEGQARVSVKVLRSVAISWAIRNRTDRVMALLAHLKRRSTKGHDEFSQKVLAELAAARGDVQSLHEQLAEKYDFQARNVVGCAAGKVPLDGKAYALLIKSCNRSDDVDLAEFYLAEALERGIPLRPSDFNLVIDMHIRKTNVDAALAIFEQMKEFGAQPDTYTYTILIHGFALRRDPECAAHALRAMIAAHKTPDRITYAALLNCFVESGLYETATHLFAWMQGQRDVRIRPTIEVCNIILKAYVLSRLPVQKVMRFVDRVCKLGLLPNANTYALMMQSACDAGLMDVAEEVFSEAESALPNLAGAGIGQGANVYHFTIMIHGYLRLGNHAEAKDYFDEMQSRKLTPSAITWSVMVHSYAHSENEANYDLACNLVSQLVTDETKRIFRPSSWETSSTRTQLSKVQKADRVVSANKLAAKHSAPFETLYTVLMVAQAHRGEPENVEQTLQTMLRHMPRLSVPVLTPLLDAYRRAGDIDSALGLFDQIYESALRSSRSNSRRVYAYSQSDSDDAVEEQGSASQALNQRRQDASSRNQLCLPISIMIDLLSSAGRHEEIAKMWARAKNDGFGFDSDNWNHLAASMARAGQLEEALSVVEHVLYRNPPNAWMRSRLHADVRDHGAVSDAAGEAQVNELASGSDEEEPGESECLDRESQEAADFDFLPANTLLDPAVAHRPDATSAPADSLSRRHENRTDDDPYVDLPFERSEPSSAQEDASEPDPMRDLRLEESYTEPSAFYLDSSAKLPYKRDLVSNGDSFSPWYAHFATMEAISRGLANLREASKVITLLDTYRTAADLLDLHERKVEIIRERQKDEAVRSARDLIDGRR</sequence>
<feature type="compositionally biased region" description="Polar residues" evidence="6">
    <location>
        <begin position="141"/>
        <end position="170"/>
    </location>
</feature>
<evidence type="ECO:0000256" key="1">
    <source>
        <dbReference type="ARBA" id="ARBA00006192"/>
    </source>
</evidence>
<feature type="region of interest" description="Disordered" evidence="6">
    <location>
        <begin position="1063"/>
        <end position="1084"/>
    </location>
</feature>
<feature type="repeat" description="PPR" evidence="5">
    <location>
        <begin position="870"/>
        <end position="904"/>
    </location>
</feature>
<evidence type="ECO:0000313" key="7">
    <source>
        <dbReference type="EMBL" id="KIS71225.1"/>
    </source>
</evidence>
<keyword evidence="8" id="KW-1185">Reference proteome</keyword>
<evidence type="ECO:0000256" key="6">
    <source>
        <dbReference type="SAM" id="MobiDB-lite"/>
    </source>
</evidence>
<feature type="compositionally biased region" description="Polar residues" evidence="6">
    <location>
        <begin position="1074"/>
        <end position="1084"/>
    </location>
</feature>
<comment type="similarity">
    <text evidence="1">Belongs to the CCM1 family.</text>
</comment>
<evidence type="ECO:0000256" key="5">
    <source>
        <dbReference type="PROSITE-ProRule" id="PRU00708"/>
    </source>
</evidence>
<comment type="function">
    <text evidence="3">Regulates mitochondrial small subunit maturation by controlling 15S rRNA 5'-end processing. Localizes to the 5' precursor of the 15S rRNA in a position that is subsequently occupied by mS47 in the mature yeast mtSSU. Uses structure and sequence-specific RNA recognition, binding to a single-stranded region of the precursor and specifically recognizing bases -6 to -1. The exchange of Ccm1 for mS47 is coupled to the irreversible removal of precursor rRNA that is accompanied by conformational changes of the mitoribosomal proteins uS5m and mS26. These conformational changes signal completion of 5'-end rRNA processing through protection of the mature 5'-end of the 15S rRNA and stabilization of mS47. The removal of the 5' precursor together with the dissociation of Ccm1 may be catalyzed by the 5'-3' exoribonuclease Pet127. Involved in the specific removal of group I introns in mitochondrial encoded transcripts.</text>
</comment>
<evidence type="ECO:0000256" key="3">
    <source>
        <dbReference type="ARBA" id="ARBA00044493"/>
    </source>
</evidence>
<dbReference type="SMR" id="A0A0D1EA08"/>
<dbReference type="InterPro" id="IPR002885">
    <property type="entry name" value="PPR_rpt"/>
</dbReference>
<evidence type="ECO:0000313" key="8">
    <source>
        <dbReference type="Proteomes" id="UP000000561"/>
    </source>
</evidence>
<organism evidence="7 8">
    <name type="scientific">Mycosarcoma maydis</name>
    <name type="common">Corn smut fungus</name>
    <name type="synonym">Ustilago maydis</name>
    <dbReference type="NCBI Taxonomy" id="5270"/>
    <lineage>
        <taxon>Eukaryota</taxon>
        <taxon>Fungi</taxon>
        <taxon>Dikarya</taxon>
        <taxon>Basidiomycota</taxon>
        <taxon>Ustilaginomycotina</taxon>
        <taxon>Ustilaginomycetes</taxon>
        <taxon>Ustilaginales</taxon>
        <taxon>Ustilaginaceae</taxon>
        <taxon>Mycosarcoma</taxon>
    </lineage>
</organism>
<dbReference type="PROSITE" id="PS51375">
    <property type="entry name" value="PPR"/>
    <property type="match status" value="2"/>
</dbReference>
<gene>
    <name evidence="7" type="ORF">UMAG_01129</name>
</gene>
<dbReference type="NCBIfam" id="TIGR00756">
    <property type="entry name" value="PPR"/>
    <property type="match status" value="2"/>
</dbReference>
<dbReference type="KEGG" id="uma:UMAG_01129"/>
<dbReference type="Gene3D" id="1.25.40.10">
    <property type="entry name" value="Tetratricopeptide repeat domain"/>
    <property type="match status" value="5"/>
</dbReference>